<evidence type="ECO:0000256" key="1">
    <source>
        <dbReference type="ARBA" id="ARBA00022737"/>
    </source>
</evidence>
<keyword evidence="5" id="KW-1185">Reference proteome</keyword>
<dbReference type="SUPFAM" id="SSF101898">
    <property type="entry name" value="NHL repeat"/>
    <property type="match status" value="1"/>
</dbReference>
<dbReference type="EMBL" id="CAJPEV010004399">
    <property type="protein sequence ID" value="CAG0901727.1"/>
    <property type="molecule type" value="Genomic_DNA"/>
</dbReference>
<feature type="region of interest" description="Disordered" evidence="3">
    <location>
        <begin position="363"/>
        <end position="404"/>
    </location>
</feature>
<dbReference type="Pfam" id="PF01436">
    <property type="entry name" value="NHL"/>
    <property type="match status" value="1"/>
</dbReference>
<dbReference type="GO" id="GO:0043161">
    <property type="term" value="P:proteasome-mediated ubiquitin-dependent protein catabolic process"/>
    <property type="evidence" value="ECO:0007669"/>
    <property type="project" value="TreeGrafter"/>
</dbReference>
<dbReference type="OrthoDB" id="342730at2759"/>
<dbReference type="InterPro" id="IPR011042">
    <property type="entry name" value="6-blade_b-propeller_TolB-like"/>
</dbReference>
<dbReference type="PANTHER" id="PTHR24104:SF25">
    <property type="entry name" value="PROTEIN LIN-41"/>
    <property type="match status" value="1"/>
</dbReference>
<feature type="repeat" description="NHL" evidence="2">
    <location>
        <begin position="865"/>
        <end position="907"/>
    </location>
</feature>
<evidence type="ECO:0000256" key="2">
    <source>
        <dbReference type="PROSITE-ProRule" id="PRU00504"/>
    </source>
</evidence>
<protein>
    <submittedName>
        <fullName evidence="4">Uncharacterized protein</fullName>
    </submittedName>
</protein>
<evidence type="ECO:0000313" key="4">
    <source>
        <dbReference type="EMBL" id="CAD7252411.1"/>
    </source>
</evidence>
<evidence type="ECO:0000313" key="5">
    <source>
        <dbReference type="Proteomes" id="UP000677054"/>
    </source>
</evidence>
<dbReference type="PROSITE" id="PS51125">
    <property type="entry name" value="NHL"/>
    <property type="match status" value="2"/>
</dbReference>
<dbReference type="PANTHER" id="PTHR24104">
    <property type="entry name" value="E3 UBIQUITIN-PROTEIN LIGASE NHLRC1-RELATED"/>
    <property type="match status" value="1"/>
</dbReference>
<name>A0A7R9FRI2_9CRUS</name>
<organism evidence="4">
    <name type="scientific">Darwinula stevensoni</name>
    <dbReference type="NCBI Taxonomy" id="69355"/>
    <lineage>
        <taxon>Eukaryota</taxon>
        <taxon>Metazoa</taxon>
        <taxon>Ecdysozoa</taxon>
        <taxon>Arthropoda</taxon>
        <taxon>Crustacea</taxon>
        <taxon>Oligostraca</taxon>
        <taxon>Ostracoda</taxon>
        <taxon>Podocopa</taxon>
        <taxon>Podocopida</taxon>
        <taxon>Darwinulocopina</taxon>
        <taxon>Darwinuloidea</taxon>
        <taxon>Darwinulidae</taxon>
        <taxon>Darwinula</taxon>
    </lineage>
</organism>
<dbReference type="Proteomes" id="UP000677054">
    <property type="component" value="Unassembled WGS sequence"/>
</dbReference>
<feature type="compositionally biased region" description="Polar residues" evidence="3">
    <location>
        <begin position="388"/>
        <end position="402"/>
    </location>
</feature>
<dbReference type="CDD" id="cd05819">
    <property type="entry name" value="NHL"/>
    <property type="match status" value="1"/>
</dbReference>
<reference evidence="4" key="1">
    <citation type="submission" date="2020-11" db="EMBL/GenBank/DDBJ databases">
        <authorList>
            <person name="Tran Van P."/>
        </authorList>
    </citation>
    <scope>NUCLEOTIDE SEQUENCE</scope>
</reference>
<dbReference type="Gene3D" id="2.120.10.30">
    <property type="entry name" value="TolB, C-terminal domain"/>
    <property type="match status" value="2"/>
</dbReference>
<dbReference type="GO" id="GO:0061630">
    <property type="term" value="F:ubiquitin protein ligase activity"/>
    <property type="evidence" value="ECO:0007669"/>
    <property type="project" value="TreeGrafter"/>
</dbReference>
<evidence type="ECO:0000256" key="3">
    <source>
        <dbReference type="SAM" id="MobiDB-lite"/>
    </source>
</evidence>
<feature type="region of interest" description="Disordered" evidence="3">
    <location>
        <begin position="302"/>
        <end position="322"/>
    </location>
</feature>
<dbReference type="EMBL" id="LR903916">
    <property type="protein sequence ID" value="CAD7252411.1"/>
    <property type="molecule type" value="Genomic_DNA"/>
</dbReference>
<accession>A0A7R9FRI2</accession>
<dbReference type="InterPro" id="IPR050952">
    <property type="entry name" value="TRIM-NHL_E3_ligases"/>
</dbReference>
<dbReference type="GO" id="GO:0000209">
    <property type="term" value="P:protein polyubiquitination"/>
    <property type="evidence" value="ECO:0007669"/>
    <property type="project" value="TreeGrafter"/>
</dbReference>
<gene>
    <name evidence="4" type="ORF">DSTB1V02_LOCUS12169</name>
</gene>
<feature type="compositionally biased region" description="Low complexity" evidence="3">
    <location>
        <begin position="370"/>
        <end position="387"/>
    </location>
</feature>
<dbReference type="AlphaFoldDB" id="A0A7R9FRI2"/>
<sequence length="950" mass="104396">MDRLGLGAGLPAETASPYDTSDLIPSIAANSKKLLLKISSKDSIVKACLQQQEEHDRKVKEEIHSYFNSVKVVHEQHEKAFIQCVDQIHGEGKQDYHTLEDRLAEAEKTLRDIIVECDLIQKAEPFPARLGQELVSKYMEAQRSIKGWEPPQKYLKFRFVGKNLGVDLSMEQYGFMAFTDILPEDLCLTENLRERISAIPFKVTIQSCKPVDQELFKYLVGEVQYPNGRSTVLDLECCQGNTINAVVTPGQQGIPLTLTAATTDMDQTSQDALSSATTSKAEARSKLYRKWSISADVDGGSKVNAELSPPGPSQKVSFSAQELGARRMRIATSEVQKRLGMSNSCHQQQAPVSQLQRTLLPHSTDNASTSLGLDEGSSGRSSSLSTSTQALTQPSAPESSLESLVPAEVATKRKRYYVAGPNPSVCQPARVDLSGANATPFSEVPSGDHLQRSSSPDELIRIIHRKPHDGIGGAPKFSACELGGIKKEEGTPSSAAGDERQWESCASTAPVKLTLSDMVSLENPVCSLTPDIARSIGIAAENRHNEGNMAHMSQKQKELDCNSSKSSKEVARNVTNTSASTKDTREVTQLEPKTRELRKPENIQLKEEEVKPPEPNGNAKGRTVKQPEQRRNVRERIRWPERLVSRNSPYLFTIEALLSAKRTSSIQGRLIGIIGGGQDSSHGAEELADLDHPIGVEITSKGNIIVADTGHDCLKLFQNTGKLIRVVNQPKSALRRPSAITMVWENTFAIRSDWDVSYFTLEGEYIAGVRPSDLKKPFGLTKDSRGNLVTIDVQYSGPLLCFIDRGLVTKRVPLDVSFNNMTWLRSKPRFLTCHYDPITDRNFFAIVDLGVDQVLLADECGTVYNIIGRTGQGIGQFRDPSGATFDPSGHLLVADSRNHRIQVFRPGGGFLTVLELDVPPNRPSGIALSDEGVLAVANYWGNSVHLYQLM</sequence>
<feature type="repeat" description="NHL" evidence="2">
    <location>
        <begin position="689"/>
        <end position="720"/>
    </location>
</feature>
<dbReference type="GO" id="GO:0008270">
    <property type="term" value="F:zinc ion binding"/>
    <property type="evidence" value="ECO:0007669"/>
    <property type="project" value="UniProtKB-KW"/>
</dbReference>
<feature type="region of interest" description="Disordered" evidence="3">
    <location>
        <begin position="551"/>
        <end position="631"/>
    </location>
</feature>
<feature type="compositionally biased region" description="Basic and acidic residues" evidence="3">
    <location>
        <begin position="555"/>
        <end position="571"/>
    </location>
</feature>
<keyword evidence="1" id="KW-0677">Repeat</keyword>
<proteinExistence type="predicted"/>
<feature type="compositionally biased region" description="Basic and acidic residues" evidence="3">
    <location>
        <begin position="582"/>
        <end position="612"/>
    </location>
</feature>
<dbReference type="InterPro" id="IPR001258">
    <property type="entry name" value="NHL_repeat"/>
</dbReference>